<evidence type="ECO:0000313" key="3">
    <source>
        <dbReference type="EMBL" id="MBK1668551.1"/>
    </source>
</evidence>
<feature type="compositionally biased region" description="Basic residues" evidence="1">
    <location>
        <begin position="68"/>
        <end position="85"/>
    </location>
</feature>
<dbReference type="PANTHER" id="PTHR33678">
    <property type="entry name" value="BLL1576 PROTEIN"/>
    <property type="match status" value="1"/>
</dbReference>
<dbReference type="Proteomes" id="UP001296873">
    <property type="component" value="Unassembled WGS sequence"/>
</dbReference>
<sequence length="531" mass="59924">MADVPPDLDNASHEDLKELVQTLLERVNALERENAALRDENARLKGKPPRPDVKPSGMAEKAQSRGAGKPKAKSKKPGRGSKRSRLTIDEDRHLQPAGLPTGSRFKGYQDHVVQELVIQARTVRYRRERWLTPDGRTLTADLPGHVQGHYGGDLRRLIVALYHRGQMTIPRLTTQLRDLGIDIDRRQVRRLLDDTDAKNFLTESQDVLHAGLATASWISVDDTGARHLARNGYCTQIGDDRFTAFLTRFSKSRQNFLELLRAGHTDYVINAEALAYMRGRNLPEGVIARLAQGPRYFPDAASWQAHLSALGLDQARVQPDPVRITTEGALWGAVIEHGLLLDAVILSDDAGQFRVGNHALCWVHTERLVNGLDTFNAAQRKAVDWVRRLIWWFYADLKLYAEAPTARRKAQLKKRFDRLFNRRTGLAPLDRLLRRLHARKNELLTVLERPEIPLHTNGSERDIRCQVTRRKLSGGTVSDRGRDCRDGFLGLMTTCDKLGVSFWDYLGDRLAIPDAPDVPPLPDLIRARAPT</sequence>
<dbReference type="RefSeq" id="WP_200340863.1">
    <property type="nucleotide sequence ID" value="NZ_NRRL01000025.1"/>
</dbReference>
<evidence type="ECO:0000313" key="4">
    <source>
        <dbReference type="Proteomes" id="UP001296873"/>
    </source>
</evidence>
<evidence type="ECO:0000256" key="1">
    <source>
        <dbReference type="SAM" id="MobiDB-lite"/>
    </source>
</evidence>
<dbReference type="Pfam" id="PF03050">
    <property type="entry name" value="DDE_Tnp_IS66"/>
    <property type="match status" value="1"/>
</dbReference>
<proteinExistence type="predicted"/>
<protein>
    <recommendedName>
        <fullName evidence="2">Transposase IS66 central domain-containing protein</fullName>
    </recommendedName>
</protein>
<comment type="caution">
    <text evidence="3">The sequence shown here is derived from an EMBL/GenBank/DDBJ whole genome shotgun (WGS) entry which is preliminary data.</text>
</comment>
<gene>
    <name evidence="3" type="ORF">CKO28_10955</name>
</gene>
<reference evidence="3 4" key="1">
    <citation type="journal article" date="2020" name="Microorganisms">
        <title>Osmotic Adaptation and Compatible Solute Biosynthesis of Phototrophic Bacteria as Revealed from Genome Analyses.</title>
        <authorList>
            <person name="Imhoff J.F."/>
            <person name="Rahn T."/>
            <person name="Kunzel S."/>
            <person name="Keller A."/>
            <person name="Neulinger S.C."/>
        </authorList>
    </citation>
    <scope>NUCLEOTIDE SEQUENCE [LARGE SCALE GENOMIC DNA]</scope>
    <source>
        <strain evidence="3 4">DSM 9895</strain>
    </source>
</reference>
<organism evidence="3 4">
    <name type="scientific">Rhodovibrio sodomensis</name>
    <dbReference type="NCBI Taxonomy" id="1088"/>
    <lineage>
        <taxon>Bacteria</taxon>
        <taxon>Pseudomonadati</taxon>
        <taxon>Pseudomonadota</taxon>
        <taxon>Alphaproteobacteria</taxon>
        <taxon>Rhodospirillales</taxon>
        <taxon>Rhodovibrionaceae</taxon>
        <taxon>Rhodovibrio</taxon>
    </lineage>
</organism>
<accession>A0ABS1DDN5</accession>
<dbReference type="InterPro" id="IPR052344">
    <property type="entry name" value="Transposase-related"/>
</dbReference>
<dbReference type="PANTHER" id="PTHR33678:SF1">
    <property type="entry name" value="BLL1576 PROTEIN"/>
    <property type="match status" value="1"/>
</dbReference>
<dbReference type="InterPro" id="IPR004291">
    <property type="entry name" value="Transposase_IS66_central"/>
</dbReference>
<evidence type="ECO:0000259" key="2">
    <source>
        <dbReference type="Pfam" id="PF03050"/>
    </source>
</evidence>
<name>A0ABS1DDN5_9PROT</name>
<feature type="compositionally biased region" description="Basic and acidic residues" evidence="1">
    <location>
        <begin position="35"/>
        <end position="53"/>
    </location>
</feature>
<feature type="region of interest" description="Disordered" evidence="1">
    <location>
        <begin position="35"/>
        <end position="105"/>
    </location>
</feature>
<feature type="domain" description="Transposase IS66 central" evidence="2">
    <location>
        <begin position="357"/>
        <end position="481"/>
    </location>
</feature>
<dbReference type="EMBL" id="NRRL01000025">
    <property type="protein sequence ID" value="MBK1668551.1"/>
    <property type="molecule type" value="Genomic_DNA"/>
</dbReference>
<keyword evidence="4" id="KW-1185">Reference proteome</keyword>